<protein>
    <recommendedName>
        <fullName evidence="3">GmrSD restriction endonucleases C-terminal domain-containing protein</fullName>
    </recommendedName>
</protein>
<keyword evidence="5" id="KW-1185">Reference proteome</keyword>
<sequence length="291" mass="29734">MKKPFLSALALVASLLLAGCGPAAATPQPGTAASATQGSAADATAGTPLSGAPAAEILDTLTVKGKAAGTGFDRNKQFGNGWKDPDGNKCDARNDTLRRDLTAKKYKDGSTCQVATGKLADPYTGTAIKFTVGAGAVDIDHVVALKNVWVSGGQKLTADQRVAIANDPLNLLAVDSGTNRSKGDRNAAEWLPPNKAYRCDYVARQITVKDKYALSVTAAEKSAMATVLAGCPGQRAAGTAAATGTTANGALPLVSPGAYCSPSGAAGVGEDNGQRYTCTTSATDDRNRWRQ</sequence>
<feature type="chain" id="PRO_5046965227" description="GmrSD restriction endonucleases C-terminal domain-containing protein" evidence="2">
    <location>
        <begin position="26"/>
        <end position="291"/>
    </location>
</feature>
<keyword evidence="2" id="KW-0732">Signal</keyword>
<dbReference type="PANTHER" id="PTHR24094">
    <property type="entry name" value="SECRETED PROTEIN"/>
    <property type="match status" value="1"/>
</dbReference>
<dbReference type="Proteomes" id="UP001500752">
    <property type="component" value="Unassembled WGS sequence"/>
</dbReference>
<organism evidence="4 5">
    <name type="scientific">Arthrobacter ginkgonis</name>
    <dbReference type="NCBI Taxonomy" id="1630594"/>
    <lineage>
        <taxon>Bacteria</taxon>
        <taxon>Bacillati</taxon>
        <taxon>Actinomycetota</taxon>
        <taxon>Actinomycetes</taxon>
        <taxon>Micrococcales</taxon>
        <taxon>Micrococcaceae</taxon>
        <taxon>Arthrobacter</taxon>
    </lineage>
</organism>
<feature type="region of interest" description="Disordered" evidence="1">
    <location>
        <begin position="26"/>
        <end position="46"/>
    </location>
</feature>
<dbReference type="InterPro" id="IPR011089">
    <property type="entry name" value="GmrSD_C"/>
</dbReference>
<evidence type="ECO:0000313" key="4">
    <source>
        <dbReference type="EMBL" id="GAA3679730.1"/>
    </source>
</evidence>
<dbReference type="PROSITE" id="PS51257">
    <property type="entry name" value="PROKAR_LIPOPROTEIN"/>
    <property type="match status" value="1"/>
</dbReference>
<gene>
    <name evidence="4" type="ORF">GCM10023081_17400</name>
</gene>
<accession>A0ABP7C4N0</accession>
<dbReference type="PANTHER" id="PTHR24094:SF15">
    <property type="entry name" value="AMP-DEPENDENT SYNTHETASE_LIGASE DOMAIN-CONTAINING PROTEIN-RELATED"/>
    <property type="match status" value="1"/>
</dbReference>
<dbReference type="Pfam" id="PF07510">
    <property type="entry name" value="GmrSD_C"/>
    <property type="match status" value="1"/>
</dbReference>
<reference evidence="5" key="1">
    <citation type="journal article" date="2019" name="Int. J. Syst. Evol. Microbiol.">
        <title>The Global Catalogue of Microorganisms (GCM) 10K type strain sequencing project: providing services to taxonomists for standard genome sequencing and annotation.</title>
        <authorList>
            <consortium name="The Broad Institute Genomics Platform"/>
            <consortium name="The Broad Institute Genome Sequencing Center for Infectious Disease"/>
            <person name="Wu L."/>
            <person name="Ma J."/>
        </authorList>
    </citation>
    <scope>NUCLEOTIDE SEQUENCE [LARGE SCALE GENOMIC DNA]</scope>
    <source>
        <strain evidence="5">JCM 30742</strain>
    </source>
</reference>
<evidence type="ECO:0000259" key="3">
    <source>
        <dbReference type="Pfam" id="PF07510"/>
    </source>
</evidence>
<evidence type="ECO:0000256" key="1">
    <source>
        <dbReference type="SAM" id="MobiDB-lite"/>
    </source>
</evidence>
<feature type="region of interest" description="Disordered" evidence="1">
    <location>
        <begin position="265"/>
        <end position="291"/>
    </location>
</feature>
<dbReference type="RefSeq" id="WP_345150089.1">
    <property type="nucleotide sequence ID" value="NZ_BAABEO010000011.1"/>
</dbReference>
<name>A0ABP7C4N0_9MICC</name>
<comment type="caution">
    <text evidence="4">The sequence shown here is derived from an EMBL/GenBank/DDBJ whole genome shotgun (WGS) entry which is preliminary data.</text>
</comment>
<dbReference type="EMBL" id="BAABEO010000011">
    <property type="protein sequence ID" value="GAA3679730.1"/>
    <property type="molecule type" value="Genomic_DNA"/>
</dbReference>
<feature type="signal peptide" evidence="2">
    <location>
        <begin position="1"/>
        <end position="25"/>
    </location>
</feature>
<feature type="domain" description="GmrSD restriction endonucleases C-terminal" evidence="3">
    <location>
        <begin position="92"/>
        <end position="226"/>
    </location>
</feature>
<evidence type="ECO:0000256" key="2">
    <source>
        <dbReference type="SAM" id="SignalP"/>
    </source>
</evidence>
<evidence type="ECO:0000313" key="5">
    <source>
        <dbReference type="Proteomes" id="UP001500752"/>
    </source>
</evidence>
<proteinExistence type="predicted"/>